<evidence type="ECO:0000256" key="1">
    <source>
        <dbReference type="ARBA" id="ARBA00022737"/>
    </source>
</evidence>
<dbReference type="PANTHER" id="PTHR44943:SF8">
    <property type="entry name" value="TPR REPEAT-CONTAINING PROTEIN MJ0263"/>
    <property type="match status" value="1"/>
</dbReference>
<dbReference type="GeneID" id="93407831"/>
<dbReference type="RefSeq" id="WP_008157752.1">
    <property type="nucleotide sequence ID" value="NZ_CAJLBM010000015.1"/>
</dbReference>
<dbReference type="InterPro" id="IPR011990">
    <property type="entry name" value="TPR-like_helical_dom_sf"/>
</dbReference>
<feature type="chain" id="PRO_5040280944" description="Tetratricopeptide repeat protein" evidence="3">
    <location>
        <begin position="20"/>
        <end position="408"/>
    </location>
</feature>
<protein>
    <recommendedName>
        <fullName evidence="6">Tetratricopeptide repeat protein</fullName>
    </recommendedName>
</protein>
<evidence type="ECO:0000313" key="5">
    <source>
        <dbReference type="Proteomes" id="UP000195975"/>
    </source>
</evidence>
<feature type="signal peptide" evidence="3">
    <location>
        <begin position="1"/>
        <end position="19"/>
    </location>
</feature>
<dbReference type="SMART" id="SM00028">
    <property type="entry name" value="TPR"/>
    <property type="match status" value="3"/>
</dbReference>
<dbReference type="SUPFAM" id="SSF48452">
    <property type="entry name" value="TPR-like"/>
    <property type="match status" value="1"/>
</dbReference>
<accession>A0A9Q5X6Y6</accession>
<dbReference type="Gene3D" id="1.25.40.10">
    <property type="entry name" value="Tetratricopeptide repeat domain"/>
    <property type="match status" value="1"/>
</dbReference>
<organism evidence="4 5">
    <name type="scientific">Parabacteroides johnsonii</name>
    <dbReference type="NCBI Taxonomy" id="387661"/>
    <lineage>
        <taxon>Bacteria</taxon>
        <taxon>Pseudomonadati</taxon>
        <taxon>Bacteroidota</taxon>
        <taxon>Bacteroidia</taxon>
        <taxon>Bacteroidales</taxon>
        <taxon>Tannerellaceae</taxon>
        <taxon>Parabacteroides</taxon>
    </lineage>
</organism>
<keyword evidence="2" id="KW-0802">TPR repeat</keyword>
<evidence type="ECO:0000256" key="3">
    <source>
        <dbReference type="SAM" id="SignalP"/>
    </source>
</evidence>
<evidence type="ECO:0008006" key="6">
    <source>
        <dbReference type="Google" id="ProtNLM"/>
    </source>
</evidence>
<reference evidence="5" key="1">
    <citation type="submission" date="2017-04" db="EMBL/GenBank/DDBJ databases">
        <title>Function of individual gut microbiota members based on whole genome sequencing of pure cultures obtained from chicken caecum.</title>
        <authorList>
            <person name="Medvecky M."/>
            <person name="Cejkova D."/>
            <person name="Polansky O."/>
            <person name="Karasova D."/>
            <person name="Kubasova T."/>
            <person name="Cizek A."/>
            <person name="Rychlik I."/>
        </authorList>
    </citation>
    <scope>NUCLEOTIDE SEQUENCE [LARGE SCALE GENOMIC DNA]</scope>
    <source>
        <strain evidence="5">An42</strain>
    </source>
</reference>
<dbReference type="EMBL" id="NFIJ01000020">
    <property type="protein sequence ID" value="OUO03681.1"/>
    <property type="molecule type" value="Genomic_DNA"/>
</dbReference>
<dbReference type="Proteomes" id="UP000195975">
    <property type="component" value="Unassembled WGS sequence"/>
</dbReference>
<sequence>MKRVLLTVALCVAASASFAQKKVVSEAQSIAKGSNADFGEARTLIKGALENPETKDDAKTWYVAGFIEDQQFNAERAKQILGQQPNEPVMYEALYGILPYFQKAYELDQLPNEKGKVKPKYTKDIKSILSANHVYLFNGGAYYFDKQEYKKAYDFFNQYVEISELPMFEGTQTAEKDSTFMTVQFYAAAAASLAKDSRLAISALERAKNTPYRQYDVYQYLCYEYGEARTAQDSVMLEKTFEEGMQVFPDSIFFLNNLINTYIYSNRNEKALELLNVAIQKTPDDATLYNVMGHVYENGVKNPAEAEKYYLLALEKDPNMTIALSNIGRVYYNQGVNKLSEANMINDSKKYQEELGMAKDLFKKALPYYKKAHEAEPEKMDNMIALRGIYYNLNMGPELEAIEAEMNK</sequence>
<comment type="caution">
    <text evidence="4">The sequence shown here is derived from an EMBL/GenBank/DDBJ whole genome shotgun (WGS) entry which is preliminary data.</text>
</comment>
<dbReference type="PANTHER" id="PTHR44943">
    <property type="entry name" value="CELLULOSE SYNTHASE OPERON PROTEIN C"/>
    <property type="match status" value="1"/>
</dbReference>
<name>A0A9Q5X6Y6_9BACT</name>
<proteinExistence type="predicted"/>
<dbReference type="InterPro" id="IPR051685">
    <property type="entry name" value="Ycf3/AcsC/BcsC/TPR_MFPF"/>
</dbReference>
<keyword evidence="1" id="KW-0677">Repeat</keyword>
<keyword evidence="3" id="KW-0732">Signal</keyword>
<dbReference type="AlphaFoldDB" id="A0A9Q5X6Y6"/>
<evidence type="ECO:0000313" key="4">
    <source>
        <dbReference type="EMBL" id="OUO03681.1"/>
    </source>
</evidence>
<dbReference type="InterPro" id="IPR019734">
    <property type="entry name" value="TPR_rpt"/>
</dbReference>
<gene>
    <name evidence="4" type="ORF">B5F96_15080</name>
</gene>
<evidence type="ECO:0000256" key="2">
    <source>
        <dbReference type="ARBA" id="ARBA00022803"/>
    </source>
</evidence>